<dbReference type="GO" id="GO:0030915">
    <property type="term" value="C:Smc5-Smc6 complex"/>
    <property type="evidence" value="ECO:0007669"/>
    <property type="project" value="TreeGrafter"/>
</dbReference>
<dbReference type="Gene3D" id="3.40.50.300">
    <property type="entry name" value="P-loop containing nucleotide triphosphate hydrolases"/>
    <property type="match status" value="1"/>
</dbReference>
<reference evidence="16" key="1">
    <citation type="submission" date="2020-12" db="EMBL/GenBank/DDBJ databases">
        <title>Metabolic potential, ecology and presence of endohyphal bacteria is reflected in genomic diversity of Mucoromycotina.</title>
        <authorList>
            <person name="Muszewska A."/>
            <person name="Okrasinska A."/>
            <person name="Steczkiewicz K."/>
            <person name="Drgas O."/>
            <person name="Orlowska M."/>
            <person name="Perlinska-Lenart U."/>
            <person name="Aleksandrzak-Piekarczyk T."/>
            <person name="Szatraj K."/>
            <person name="Zielenkiewicz U."/>
            <person name="Pilsyk S."/>
            <person name="Malc E."/>
            <person name="Mieczkowski P."/>
            <person name="Kruszewska J.S."/>
            <person name="Biernat P."/>
            <person name="Pawlowska J."/>
        </authorList>
    </citation>
    <scope>NUCLEOTIDE SEQUENCE</scope>
    <source>
        <strain evidence="16">WA0000067209</strain>
    </source>
</reference>
<dbReference type="Proteomes" id="UP000654370">
    <property type="component" value="Unassembled WGS sequence"/>
</dbReference>
<evidence type="ECO:0000256" key="11">
    <source>
        <dbReference type="ARBA" id="ARBA00023242"/>
    </source>
</evidence>
<keyword evidence="5" id="KW-0547">Nucleotide-binding</keyword>
<evidence type="ECO:0000256" key="6">
    <source>
        <dbReference type="ARBA" id="ARBA00022763"/>
    </source>
</evidence>
<name>A0A8H7PN02_MORIS</name>
<evidence type="ECO:0000256" key="1">
    <source>
        <dbReference type="ARBA" id="ARBA00004123"/>
    </source>
</evidence>
<keyword evidence="4" id="KW-0158">Chromosome</keyword>
<dbReference type="InterPro" id="IPR003395">
    <property type="entry name" value="RecF/RecN/SMC_N"/>
</dbReference>
<evidence type="ECO:0000256" key="12">
    <source>
        <dbReference type="PROSITE-ProRule" id="PRU00152"/>
    </source>
</evidence>
<dbReference type="PANTHER" id="PTHR19306:SF6">
    <property type="entry name" value="STRUCTURAL MAINTENANCE OF CHROMOSOMES PROTEIN 6"/>
    <property type="match status" value="1"/>
</dbReference>
<feature type="region of interest" description="Disordered" evidence="14">
    <location>
        <begin position="150"/>
        <end position="169"/>
    </location>
</feature>
<evidence type="ECO:0000256" key="7">
    <source>
        <dbReference type="ARBA" id="ARBA00022840"/>
    </source>
</evidence>
<evidence type="ECO:0000256" key="4">
    <source>
        <dbReference type="ARBA" id="ARBA00022454"/>
    </source>
</evidence>
<dbReference type="GO" id="GO:0000724">
    <property type="term" value="P:double-strand break repair via homologous recombination"/>
    <property type="evidence" value="ECO:0007669"/>
    <property type="project" value="TreeGrafter"/>
</dbReference>
<keyword evidence="8 13" id="KW-0175">Coiled coil</keyword>
<keyword evidence="7" id="KW-0067">ATP-binding</keyword>
<comment type="subcellular location">
    <subcellularLocation>
        <location evidence="2">Chromosome</location>
    </subcellularLocation>
    <subcellularLocation>
        <location evidence="1">Nucleus</location>
    </subcellularLocation>
</comment>
<dbReference type="OrthoDB" id="10072614at2759"/>
<sequence length="254" mass="29582">ERIRVEGLKRQAEEQEAICKQWIQAAMVDYPDRVETNKSQEQLEKEIKYLETRKTEQENNCGASLEDVQEEAKKALKAWDDARKTVDELEVFVKTMTKALHDRMEKWQRFLMYISLRAKSYFIYYMHRRGDSGKLNFNHRKQRLEVQVSTGDQFQKGTRHKDSKSLSGGEKSFSQISLLLSLWQGIGSPIFCLDEFDVYMDAVNRKQSMRMMIEAARENAAQYILITPQDASSIAIGSDVMIHRLADPERSDIQ</sequence>
<keyword evidence="10" id="KW-0234">DNA repair</keyword>
<dbReference type="GO" id="GO:0035861">
    <property type="term" value="C:site of double-strand break"/>
    <property type="evidence" value="ECO:0007669"/>
    <property type="project" value="TreeGrafter"/>
</dbReference>
<comment type="caution">
    <text evidence="12">Lacks conserved residue(s) required for the propagation of feature annotation.</text>
</comment>
<keyword evidence="9" id="KW-0233">DNA recombination</keyword>
<dbReference type="InterPro" id="IPR001024">
    <property type="entry name" value="PLAT/LH2_dom"/>
</dbReference>
<dbReference type="AlphaFoldDB" id="A0A8H7PN02"/>
<dbReference type="Pfam" id="PF02463">
    <property type="entry name" value="SMC_N"/>
    <property type="match status" value="1"/>
</dbReference>
<keyword evidence="17" id="KW-1185">Reference proteome</keyword>
<evidence type="ECO:0000256" key="3">
    <source>
        <dbReference type="ARBA" id="ARBA00006793"/>
    </source>
</evidence>
<evidence type="ECO:0000256" key="9">
    <source>
        <dbReference type="ARBA" id="ARBA00023172"/>
    </source>
</evidence>
<dbReference type="GO" id="GO:0003697">
    <property type="term" value="F:single-stranded DNA binding"/>
    <property type="evidence" value="ECO:0007669"/>
    <property type="project" value="TreeGrafter"/>
</dbReference>
<keyword evidence="6" id="KW-0227">DNA damage</keyword>
<accession>A0A8H7PN02</accession>
<evidence type="ECO:0000256" key="8">
    <source>
        <dbReference type="ARBA" id="ARBA00023054"/>
    </source>
</evidence>
<evidence type="ECO:0000256" key="13">
    <source>
        <dbReference type="SAM" id="Coils"/>
    </source>
</evidence>
<feature type="coiled-coil region" evidence="13">
    <location>
        <begin position="5"/>
        <end position="85"/>
    </location>
</feature>
<dbReference type="EMBL" id="JAEPQZ010000009">
    <property type="protein sequence ID" value="KAG2177017.1"/>
    <property type="molecule type" value="Genomic_DNA"/>
</dbReference>
<keyword evidence="11" id="KW-0539">Nucleus</keyword>
<comment type="caution">
    <text evidence="16">The sequence shown here is derived from an EMBL/GenBank/DDBJ whole genome shotgun (WGS) entry which is preliminary data.</text>
</comment>
<feature type="non-terminal residue" evidence="16">
    <location>
        <position position="254"/>
    </location>
</feature>
<evidence type="ECO:0000256" key="5">
    <source>
        <dbReference type="ARBA" id="ARBA00022741"/>
    </source>
</evidence>
<dbReference type="GO" id="GO:0003684">
    <property type="term" value="F:damaged DNA binding"/>
    <property type="evidence" value="ECO:0007669"/>
    <property type="project" value="TreeGrafter"/>
</dbReference>
<evidence type="ECO:0000259" key="15">
    <source>
        <dbReference type="PROSITE" id="PS50095"/>
    </source>
</evidence>
<protein>
    <recommendedName>
        <fullName evidence="15">PLAT domain-containing protein</fullName>
    </recommendedName>
</protein>
<evidence type="ECO:0000256" key="10">
    <source>
        <dbReference type="ARBA" id="ARBA00023204"/>
    </source>
</evidence>
<evidence type="ECO:0000256" key="2">
    <source>
        <dbReference type="ARBA" id="ARBA00004286"/>
    </source>
</evidence>
<evidence type="ECO:0000313" key="17">
    <source>
        <dbReference type="Proteomes" id="UP000654370"/>
    </source>
</evidence>
<dbReference type="InterPro" id="IPR027417">
    <property type="entry name" value="P-loop_NTPase"/>
</dbReference>
<dbReference type="GO" id="GO:0005634">
    <property type="term" value="C:nucleus"/>
    <property type="evidence" value="ECO:0007669"/>
    <property type="project" value="UniProtKB-SubCell"/>
</dbReference>
<dbReference type="PROSITE" id="PS50095">
    <property type="entry name" value="PLAT"/>
    <property type="match status" value="1"/>
</dbReference>
<organism evidence="16 17">
    <name type="scientific">Mortierella isabellina</name>
    <name type="common">Filamentous fungus</name>
    <name type="synonym">Umbelopsis isabellina</name>
    <dbReference type="NCBI Taxonomy" id="91625"/>
    <lineage>
        <taxon>Eukaryota</taxon>
        <taxon>Fungi</taxon>
        <taxon>Fungi incertae sedis</taxon>
        <taxon>Mucoromycota</taxon>
        <taxon>Mucoromycotina</taxon>
        <taxon>Umbelopsidomycetes</taxon>
        <taxon>Umbelopsidales</taxon>
        <taxon>Umbelopsidaceae</taxon>
        <taxon>Umbelopsis</taxon>
    </lineage>
</organism>
<dbReference type="SUPFAM" id="SSF52540">
    <property type="entry name" value="P-loop containing nucleoside triphosphate hydrolases"/>
    <property type="match status" value="1"/>
</dbReference>
<evidence type="ECO:0000256" key="14">
    <source>
        <dbReference type="SAM" id="MobiDB-lite"/>
    </source>
</evidence>
<gene>
    <name evidence="16" type="ORF">INT43_007671</name>
</gene>
<comment type="similarity">
    <text evidence="3">Belongs to the SMC family. SMC6 subfamily.</text>
</comment>
<dbReference type="PANTHER" id="PTHR19306">
    <property type="entry name" value="STRUCTURAL MAINTENANCE OF CHROMOSOMES 5,6 SMC5, SMC6"/>
    <property type="match status" value="1"/>
</dbReference>
<evidence type="ECO:0000313" key="16">
    <source>
        <dbReference type="EMBL" id="KAG2177017.1"/>
    </source>
</evidence>
<proteinExistence type="inferred from homology"/>
<dbReference type="GO" id="GO:0005524">
    <property type="term" value="F:ATP binding"/>
    <property type="evidence" value="ECO:0007669"/>
    <property type="project" value="UniProtKB-KW"/>
</dbReference>
<feature type="domain" description="PLAT" evidence="15">
    <location>
        <begin position="1"/>
        <end position="37"/>
    </location>
</feature>